<dbReference type="NCBIfam" id="TIGR00125">
    <property type="entry name" value="cyt_tran_rel"/>
    <property type="match status" value="1"/>
</dbReference>
<dbReference type="GO" id="GO:0006400">
    <property type="term" value="P:tRNA modification"/>
    <property type="evidence" value="ECO:0007669"/>
    <property type="project" value="UniProtKB-UniRule"/>
</dbReference>
<dbReference type="EMBL" id="CP007154">
    <property type="protein sequence ID" value="AHH45530.1"/>
    <property type="molecule type" value="Genomic_DNA"/>
</dbReference>
<dbReference type="GO" id="GO:0005524">
    <property type="term" value="F:ATP binding"/>
    <property type="evidence" value="ECO:0007669"/>
    <property type="project" value="UniProtKB-KW"/>
</dbReference>
<dbReference type="AlphaFoldDB" id="W5UUP1"/>
<feature type="binding site" evidence="2">
    <location>
        <position position="182"/>
    </location>
    <ligand>
        <name>ATP</name>
        <dbReference type="ChEBI" id="CHEBI:30616"/>
    </ligand>
</feature>
<dbReference type="GO" id="GO:0005737">
    <property type="term" value="C:cytoplasm"/>
    <property type="evidence" value="ECO:0007669"/>
    <property type="project" value="UniProtKB-SubCell"/>
</dbReference>
<keyword evidence="2" id="KW-0963">Cytoplasm</keyword>
<dbReference type="InterPro" id="IPR008513">
    <property type="entry name" value="tRNA(Met)_cyd_acetate_ligase"/>
</dbReference>
<dbReference type="InterPro" id="IPR004821">
    <property type="entry name" value="Cyt_trans-like"/>
</dbReference>
<reference evidence="3 4" key="1">
    <citation type="journal article" date="2014" name="Genome Announc.">
        <title>Complete Genome Sequence of Mycoplasma bovoculi Strain M165/69T (ATCC 29104).</title>
        <authorList>
            <person name="Calcutt M.J."/>
            <person name="Foecking M.F."/>
        </authorList>
    </citation>
    <scope>NUCLEOTIDE SEQUENCE [LARGE SCALE GENOMIC DNA]</scope>
    <source>
        <strain evidence="3">M165/69</strain>
    </source>
</reference>
<dbReference type="PANTHER" id="PTHR37825">
    <property type="entry name" value="TRNA(MET) CYTIDINE ACETATE LIGASE"/>
    <property type="match status" value="1"/>
</dbReference>
<dbReference type="EC" id="6.3.4.-" evidence="2"/>
<keyword evidence="2" id="KW-0820">tRNA-binding</keyword>
<dbReference type="Pfam" id="PF05636">
    <property type="entry name" value="HIGH_NTase1"/>
    <property type="match status" value="1"/>
</dbReference>
<dbReference type="GO" id="GO:0000049">
    <property type="term" value="F:tRNA binding"/>
    <property type="evidence" value="ECO:0007669"/>
    <property type="project" value="UniProtKB-KW"/>
</dbReference>
<dbReference type="PATRIC" id="fig|743966.3.peg.531"/>
<feature type="binding site" evidence="2">
    <location>
        <begin position="6"/>
        <end position="19"/>
    </location>
    <ligand>
        <name>ATP</name>
        <dbReference type="ChEBI" id="CHEBI:30616"/>
    </ligand>
</feature>
<accession>W5UUP1</accession>
<dbReference type="HAMAP" id="MF_01539">
    <property type="entry name" value="TmcAL"/>
    <property type="match status" value="1"/>
</dbReference>
<keyword evidence="2" id="KW-0547">Nucleotide-binding</keyword>
<proteinExistence type="inferred from homology"/>
<comment type="caution">
    <text evidence="2">Lacks conserved residue(s) required for the propagation of feature annotation.</text>
</comment>
<keyword evidence="2" id="KW-0436">Ligase</keyword>
<keyword evidence="2" id="KW-0067">ATP-binding</keyword>
<evidence type="ECO:0000256" key="1">
    <source>
        <dbReference type="ARBA" id="ARBA00022884"/>
    </source>
</evidence>
<dbReference type="OrthoDB" id="9769796at2"/>
<gene>
    <name evidence="2" type="primary">tmcAL</name>
    <name evidence="3" type="ORF">MYB_02645</name>
</gene>
<keyword evidence="4" id="KW-1185">Reference proteome</keyword>
<name>W5UUP1_9BACT</name>
<dbReference type="NCBIfam" id="NF010192">
    <property type="entry name" value="PRK13671.1"/>
    <property type="match status" value="1"/>
</dbReference>
<protein>
    <recommendedName>
        <fullName evidence="2">tRNA(Met) cytidine acetate ligase</fullName>
        <ecNumber evidence="2">6.3.4.-</ecNumber>
    </recommendedName>
</protein>
<evidence type="ECO:0000313" key="4">
    <source>
        <dbReference type="Proteomes" id="UP000019229"/>
    </source>
</evidence>
<dbReference type="RefSeq" id="WP_022935100.1">
    <property type="nucleotide sequence ID" value="NZ_CP007154.1"/>
</dbReference>
<dbReference type="Proteomes" id="UP000019229">
    <property type="component" value="Chromosome"/>
</dbReference>
<dbReference type="InterPro" id="IPR014729">
    <property type="entry name" value="Rossmann-like_a/b/a_fold"/>
</dbReference>
<dbReference type="eggNOG" id="COG1323">
    <property type="taxonomic scope" value="Bacteria"/>
</dbReference>
<evidence type="ECO:0000256" key="2">
    <source>
        <dbReference type="HAMAP-Rule" id="MF_01539"/>
    </source>
</evidence>
<dbReference type="GO" id="GO:0016879">
    <property type="term" value="F:ligase activity, forming carbon-nitrogen bonds"/>
    <property type="evidence" value="ECO:0007669"/>
    <property type="project" value="UniProtKB-UniRule"/>
</dbReference>
<keyword evidence="2" id="KW-0819">tRNA processing</keyword>
<comment type="similarity">
    <text evidence="2">Belongs to the TmcAL family.</text>
</comment>
<organism evidence="3 4">
    <name type="scientific">Mesomycoplasma bovoculi M165/69</name>
    <dbReference type="NCBI Taxonomy" id="743966"/>
    <lineage>
        <taxon>Bacteria</taxon>
        <taxon>Bacillati</taxon>
        <taxon>Mycoplasmatota</taxon>
        <taxon>Mycoplasmoidales</taxon>
        <taxon>Metamycoplasmataceae</taxon>
        <taxon>Mesomycoplasma</taxon>
    </lineage>
</organism>
<dbReference type="Gene3D" id="3.40.50.620">
    <property type="entry name" value="HUPs"/>
    <property type="match status" value="1"/>
</dbReference>
<evidence type="ECO:0000313" key="3">
    <source>
        <dbReference type="EMBL" id="AHH45530.1"/>
    </source>
</evidence>
<feature type="binding site" evidence="2">
    <location>
        <position position="157"/>
    </location>
    <ligand>
        <name>ATP</name>
        <dbReference type="ChEBI" id="CHEBI:30616"/>
    </ligand>
</feature>
<comment type="catalytic activity">
    <reaction evidence="2">
        <text>cytidine(34) in elongator tRNA(Met) + acetate + ATP = N(4)-acetylcytidine(34) in elongator tRNA(Met) + AMP + diphosphate</text>
        <dbReference type="Rhea" id="RHEA:58144"/>
        <dbReference type="Rhea" id="RHEA-COMP:10693"/>
        <dbReference type="Rhea" id="RHEA-COMP:10694"/>
        <dbReference type="ChEBI" id="CHEBI:30089"/>
        <dbReference type="ChEBI" id="CHEBI:30616"/>
        <dbReference type="ChEBI" id="CHEBI:33019"/>
        <dbReference type="ChEBI" id="CHEBI:74900"/>
        <dbReference type="ChEBI" id="CHEBI:82748"/>
        <dbReference type="ChEBI" id="CHEBI:456215"/>
    </reaction>
</comment>
<keyword evidence="1 2" id="KW-0694">RNA-binding</keyword>
<dbReference type="STRING" id="743966.MYB_02645"/>
<dbReference type="PANTHER" id="PTHR37825:SF1">
    <property type="entry name" value="TRNA(MET) CYTIDINE ACETATE LIGASE"/>
    <property type="match status" value="1"/>
</dbReference>
<dbReference type="SUPFAM" id="SSF52374">
    <property type="entry name" value="Nucleotidylyl transferase"/>
    <property type="match status" value="1"/>
</dbReference>
<comment type="function">
    <text evidence="2">Catalyzes the formation of N(4)-acetylcytidine (ac(4)C) at the wobble position of elongator tRNA(Met), using acetate and ATP as substrates. First activates an acetate ion to form acetyladenylate (Ac-AMP) and then transfers the acetyl group to tRNA to form ac(4)C34.</text>
</comment>
<dbReference type="KEGG" id="mbc:MYB_02645"/>
<comment type="subcellular location">
    <subcellularLocation>
        <location evidence="2">Cytoplasm</location>
    </subcellularLocation>
</comment>
<dbReference type="HOGENOM" id="CLU_038915_1_0_14"/>
<feature type="binding site" evidence="2">
    <location>
        <position position="100"/>
    </location>
    <ligand>
        <name>ATP</name>
        <dbReference type="ChEBI" id="CHEBI:30616"/>
    </ligand>
</feature>
<sequence length="316" mass="36568">MAIAIIAEYNPFHNGHIYQLNYVKQHFPNDEIIIILTGNYTQRGEIAVANFETRKEFALKYGASKVIELPFQFATQAAHIFAEGAIKLIYENKINKLIFGSESDNIDNLYFLANLIKDNEDNYNKLLKGFLKQGFSFPNAAASALESLSGQKITLPNDILGFEYVKQIVFHNYPIQAFCLKRTVDFHSENTTENFASASLLRKMITDGQDISEFSPMKFNKKPFELQDLYPVFQKVVNETPAEKLKQIKMISEGMENLFKKHIDAKSLAEFINRTNSKRYTTSRIKRAVLYVTLEVYDFESEDFKIRQQKYLERKQ</sequence>